<sequence length="127" mass="15120">MNEEEKKAIEKFIEKCNKYDESVEIKGVSVGEENRILTTVCKALNHIEKLQKENEDITQQRDYYKARYNALSKIVDLMAKHIYSLGYYDCLYEECDDNMDRECEDCIKEYFYKKVKETKDNGSTRNI</sequence>
<name>A0A8S5PAU5_9CAUD</name>
<protein>
    <submittedName>
        <fullName evidence="1">Uncharacterized protein</fullName>
    </submittedName>
</protein>
<evidence type="ECO:0000313" key="1">
    <source>
        <dbReference type="EMBL" id="DAE03800.1"/>
    </source>
</evidence>
<organism evidence="1">
    <name type="scientific">Myoviridae sp. ct2Pw37</name>
    <dbReference type="NCBI Taxonomy" id="2825021"/>
    <lineage>
        <taxon>Viruses</taxon>
        <taxon>Duplodnaviria</taxon>
        <taxon>Heunggongvirae</taxon>
        <taxon>Uroviricota</taxon>
        <taxon>Caudoviricetes</taxon>
    </lineage>
</organism>
<proteinExistence type="predicted"/>
<accession>A0A8S5PAU5</accession>
<reference evidence="1" key="1">
    <citation type="journal article" date="2021" name="Proc. Natl. Acad. Sci. U.S.A.">
        <title>A Catalog of Tens of Thousands of Viruses from Human Metagenomes Reveals Hidden Associations with Chronic Diseases.</title>
        <authorList>
            <person name="Tisza M.J."/>
            <person name="Buck C.B."/>
        </authorList>
    </citation>
    <scope>NUCLEOTIDE SEQUENCE</scope>
    <source>
        <strain evidence="1">Ct2Pw37</strain>
    </source>
</reference>
<dbReference type="EMBL" id="BK015374">
    <property type="protein sequence ID" value="DAE03800.1"/>
    <property type="molecule type" value="Genomic_DNA"/>
</dbReference>